<reference evidence="1" key="1">
    <citation type="submission" date="2017-04" db="EMBL/GenBank/DDBJ databases">
        <title>Unveiling RNA virosphere associated with marine microorganisms.</title>
        <authorList>
            <person name="Urayama S."/>
            <person name="Takaki Y."/>
            <person name="Nishi S."/>
            <person name="Yoshida Y."/>
            <person name="Deguchi S."/>
            <person name="Takai K."/>
            <person name="Nunoura T."/>
        </authorList>
    </citation>
    <scope>NUCLEOTIDE SEQUENCE</scope>
</reference>
<dbReference type="AlphaFoldDB" id="A0A2V0RJU8"/>
<dbReference type="Pfam" id="PF05518">
    <property type="entry name" value="Totivirus_coat"/>
    <property type="match status" value="1"/>
</dbReference>
<evidence type="ECO:0000313" key="1">
    <source>
        <dbReference type="EMBL" id="GBH22795.1"/>
    </source>
</evidence>
<dbReference type="EMBL" id="BDQE01000090">
    <property type="protein sequence ID" value="GBH22795.1"/>
    <property type="molecule type" value="Genomic_RNA"/>
</dbReference>
<comment type="caution">
    <text evidence="1">The sequence shown here is derived from an EMBL/GenBank/DDBJ whole genome shotgun (WGS) entry which is preliminary data.</text>
</comment>
<protein>
    <submittedName>
        <fullName evidence="1">Capsid</fullName>
    </submittedName>
</protein>
<sequence length="675" mass="73637">MDILARLPSGEELNADSFHKFKTTVPRLEIGVQHLVSATFCGCPTSGQADVHYIIECHKRAGDLSNLLRVTSTIPPIGSQSSEQLKEMIDKVRPRTGYDLSAFTTHSFDFRALSYICGQIACLAATGIDNDLSRDGSAKCTSIGQIWNNPNGGDIMVPPNVIFKSGEWATLACIAKLAKCDTLTFLSDVLPPQESRQLQGKSLCVFLLRLHACILSSADGMGCAAHHDEAFFRGMCSAWTLWGHSDEGGWARNYLAKADYPRPRGLLAPTSTTVCGLPVMQNVSLNAGTRWCVALMLRGAGIWSAVDKPMQGVCTAMAGVQDADEGPAQIAGLQQLSARHLELWRRKVEEIERYIPSPVFDEASHISFWRDNSADSRHLYHEVIFPFFWVEPSPIMDYGETAIYMPCVPLKAVELEMFPKSKSFKKSRNYPDNCTVPPRGSATLIAVDGFEARRSGSQYILSGRYRRADGLGALVEVPSAHFATDGNSLLFSGQSDVFSQKRWITPHNPMAHPAECRGATSTLMTFRHSSGDGYTRNAMAYPNFEDLQGSVRSVVGDFSVVAPSSETLAAASHRDVPRALRRELLRTLSMGDYGEDVMSNQFEEVEIFPHISATSIAPPPDTEGADSSLTYASAPKDDFGPEVKVELLGSTGVVPKQPVRTLDDVASKAALLGSE</sequence>
<name>A0A2V0RJU8_9ZZZZ</name>
<proteinExistence type="predicted"/>
<organism evidence="1">
    <name type="scientific">viral metagenome</name>
    <dbReference type="NCBI Taxonomy" id="1070528"/>
    <lineage>
        <taxon>unclassified sequences</taxon>
        <taxon>metagenomes</taxon>
        <taxon>organismal metagenomes</taxon>
    </lineage>
</organism>
<accession>A0A2V0RJU8</accession>
<dbReference type="InterPro" id="IPR008871">
    <property type="entry name" value="Totivirus_coat"/>
</dbReference>